<dbReference type="AlphaFoldDB" id="A0A8H7ZTD6"/>
<feature type="non-terminal residue" evidence="1">
    <location>
        <position position="1"/>
    </location>
</feature>
<proteinExistence type="predicted"/>
<gene>
    <name evidence="1" type="ORF">BJ554DRAFT_717</name>
</gene>
<evidence type="ECO:0000313" key="2">
    <source>
        <dbReference type="Proteomes" id="UP000673691"/>
    </source>
</evidence>
<dbReference type="Proteomes" id="UP000673691">
    <property type="component" value="Unassembled WGS sequence"/>
</dbReference>
<protein>
    <submittedName>
        <fullName evidence="1">Uncharacterized protein</fullName>
    </submittedName>
</protein>
<evidence type="ECO:0000313" key="1">
    <source>
        <dbReference type="EMBL" id="KAG5458965.1"/>
    </source>
</evidence>
<organism evidence="1 2">
    <name type="scientific">Olpidium bornovanus</name>
    <dbReference type="NCBI Taxonomy" id="278681"/>
    <lineage>
        <taxon>Eukaryota</taxon>
        <taxon>Fungi</taxon>
        <taxon>Fungi incertae sedis</taxon>
        <taxon>Olpidiomycota</taxon>
        <taxon>Olpidiomycotina</taxon>
        <taxon>Olpidiomycetes</taxon>
        <taxon>Olpidiales</taxon>
        <taxon>Olpidiaceae</taxon>
        <taxon>Olpidium</taxon>
    </lineage>
</organism>
<dbReference type="EMBL" id="JAEFCI010007605">
    <property type="protein sequence ID" value="KAG5458965.1"/>
    <property type="molecule type" value="Genomic_DNA"/>
</dbReference>
<name>A0A8H7ZTD6_9FUNG</name>
<sequence>CSSLICDPRTCRLAVAVTTDQWHTYFLSSSHSTIAISSARLAGSALKYILALLGNITWSPLSISAMFLSNGRIASSRLNFAQNHSFIVAQFSLPIGPQPPDSCRQGQQIQEYYARREPVNRKLRM</sequence>
<keyword evidence="2" id="KW-1185">Reference proteome</keyword>
<reference evidence="1 2" key="1">
    <citation type="journal article" name="Sci. Rep.">
        <title>Genome-scale phylogenetic analyses confirm Olpidium as the closest living zoosporic fungus to the non-flagellated, terrestrial fungi.</title>
        <authorList>
            <person name="Chang Y."/>
            <person name="Rochon D."/>
            <person name="Sekimoto S."/>
            <person name="Wang Y."/>
            <person name="Chovatia M."/>
            <person name="Sandor L."/>
            <person name="Salamov A."/>
            <person name="Grigoriev I.V."/>
            <person name="Stajich J.E."/>
            <person name="Spatafora J.W."/>
        </authorList>
    </citation>
    <scope>NUCLEOTIDE SEQUENCE [LARGE SCALE GENOMIC DNA]</scope>
    <source>
        <strain evidence="1">S191</strain>
    </source>
</reference>
<accession>A0A8H7ZTD6</accession>
<comment type="caution">
    <text evidence="1">The sequence shown here is derived from an EMBL/GenBank/DDBJ whole genome shotgun (WGS) entry which is preliminary data.</text>
</comment>